<dbReference type="EMBL" id="MCFD01000007">
    <property type="protein sequence ID" value="ORX69792.1"/>
    <property type="molecule type" value="Genomic_DNA"/>
</dbReference>
<dbReference type="InterPro" id="IPR000073">
    <property type="entry name" value="AB_hydrolase_1"/>
</dbReference>
<dbReference type="InterPro" id="IPR000639">
    <property type="entry name" value="Epox_hydrolase-like"/>
</dbReference>
<comment type="similarity">
    <text evidence="2">Belongs to the AB hydrolase superfamily. Epoxide hydrolase family.</text>
</comment>
<feature type="domain" description="Peptidase S33 tripeptidyl aminopeptidase-like C-terminal" evidence="4">
    <location>
        <begin position="229"/>
        <end position="288"/>
    </location>
</feature>
<evidence type="ECO:0000313" key="6">
    <source>
        <dbReference type="Proteomes" id="UP000193922"/>
    </source>
</evidence>
<evidence type="ECO:0000259" key="4">
    <source>
        <dbReference type="Pfam" id="PF08386"/>
    </source>
</evidence>
<keyword evidence="6" id="KW-1185">Reference proteome</keyword>
<dbReference type="Pfam" id="PF00561">
    <property type="entry name" value="Abhydrolase_1"/>
    <property type="match status" value="1"/>
</dbReference>
<gene>
    <name evidence="5" type="ORF">DL89DRAFT_275066</name>
</gene>
<dbReference type="GO" id="GO:0016787">
    <property type="term" value="F:hydrolase activity"/>
    <property type="evidence" value="ECO:0007669"/>
    <property type="project" value="UniProtKB-KW"/>
</dbReference>
<dbReference type="AlphaFoldDB" id="A0A1Y1W8M5"/>
<dbReference type="RefSeq" id="XP_040743480.1">
    <property type="nucleotide sequence ID" value="XM_040889254.1"/>
</dbReference>
<accession>A0A1Y1W8M5</accession>
<proteinExistence type="inferred from homology"/>
<dbReference type="GeneID" id="63805902"/>
<evidence type="ECO:0000313" key="5">
    <source>
        <dbReference type="EMBL" id="ORX69792.1"/>
    </source>
</evidence>
<name>A0A1Y1W8M5_9FUNG</name>
<dbReference type="STRING" id="61395.A0A1Y1W8M5"/>
<keyword evidence="1 5" id="KW-0378">Hydrolase</keyword>
<dbReference type="PRINTS" id="PR00412">
    <property type="entry name" value="EPOXHYDRLASE"/>
</dbReference>
<dbReference type="InterPro" id="IPR013595">
    <property type="entry name" value="Pept_S33_TAP-like_C"/>
</dbReference>
<comment type="caution">
    <text evidence="5">The sequence shown here is derived from an EMBL/GenBank/DDBJ whole genome shotgun (WGS) entry which is preliminary data.</text>
</comment>
<dbReference type="Pfam" id="PF08386">
    <property type="entry name" value="Abhydrolase_4"/>
    <property type="match status" value="1"/>
</dbReference>
<dbReference type="SUPFAM" id="SSF53474">
    <property type="entry name" value="alpha/beta-Hydrolases"/>
    <property type="match status" value="1"/>
</dbReference>
<evidence type="ECO:0000256" key="1">
    <source>
        <dbReference type="ARBA" id="ARBA00022801"/>
    </source>
</evidence>
<evidence type="ECO:0000259" key="3">
    <source>
        <dbReference type="Pfam" id="PF00561"/>
    </source>
</evidence>
<sequence>MDPLNPASFSHRFALRQRHQPALCRRGLRSQNSNLRPRLPRPLIPYLVKLGYRVIVPDVRGYGQTDAPAGIASYTSKTIVKDLVGLLDVLNIRDAVWVGHDWGAWMVWRAALWHPERRRPNWKYQVYFSKESTTAKLNAEIPLFLTTILRSHKDAMYTSVFSESVPIDKRTIADARGAQRSEMLAESELGYHISEYQRHGMEGPLNYYRVHELNWQEESSAGFKLDRIHKPCLMVTAGKDKALPAAWTKDMDKYIPNLMRVHIEDSGHWIMIEQKELANKALGKFLATLDHTSAKL</sequence>
<dbReference type="Gene3D" id="3.40.50.1820">
    <property type="entry name" value="alpha/beta hydrolase"/>
    <property type="match status" value="2"/>
</dbReference>
<dbReference type="OrthoDB" id="408373at2759"/>
<organism evidence="5 6">
    <name type="scientific">Linderina pennispora</name>
    <dbReference type="NCBI Taxonomy" id="61395"/>
    <lineage>
        <taxon>Eukaryota</taxon>
        <taxon>Fungi</taxon>
        <taxon>Fungi incertae sedis</taxon>
        <taxon>Zoopagomycota</taxon>
        <taxon>Kickxellomycotina</taxon>
        <taxon>Kickxellomycetes</taxon>
        <taxon>Kickxellales</taxon>
        <taxon>Kickxellaceae</taxon>
        <taxon>Linderina</taxon>
    </lineage>
</organism>
<reference evidence="5 6" key="1">
    <citation type="submission" date="2016-07" db="EMBL/GenBank/DDBJ databases">
        <title>Pervasive Adenine N6-methylation of Active Genes in Fungi.</title>
        <authorList>
            <consortium name="DOE Joint Genome Institute"/>
            <person name="Mondo S.J."/>
            <person name="Dannebaum R.O."/>
            <person name="Kuo R.C."/>
            <person name="Labutti K."/>
            <person name="Haridas S."/>
            <person name="Kuo A."/>
            <person name="Salamov A."/>
            <person name="Ahrendt S.R."/>
            <person name="Lipzen A."/>
            <person name="Sullivan W."/>
            <person name="Andreopoulos W.B."/>
            <person name="Clum A."/>
            <person name="Lindquist E."/>
            <person name="Daum C."/>
            <person name="Ramamoorthy G.K."/>
            <person name="Gryganskyi A."/>
            <person name="Culley D."/>
            <person name="Magnuson J.K."/>
            <person name="James T.Y."/>
            <person name="O'Malley M.A."/>
            <person name="Stajich J.E."/>
            <person name="Spatafora J.W."/>
            <person name="Visel A."/>
            <person name="Grigoriev I.V."/>
        </authorList>
    </citation>
    <scope>NUCLEOTIDE SEQUENCE [LARGE SCALE GENOMIC DNA]</scope>
    <source>
        <strain evidence="5 6">ATCC 12442</strain>
    </source>
</reference>
<protein>
    <submittedName>
        <fullName evidence="5">Alpha/beta-hydrolase</fullName>
    </submittedName>
</protein>
<dbReference type="InterPro" id="IPR029058">
    <property type="entry name" value="AB_hydrolase_fold"/>
</dbReference>
<feature type="domain" description="AB hydrolase-1" evidence="3">
    <location>
        <begin position="40"/>
        <end position="117"/>
    </location>
</feature>
<dbReference type="Proteomes" id="UP000193922">
    <property type="component" value="Unassembled WGS sequence"/>
</dbReference>
<evidence type="ECO:0000256" key="2">
    <source>
        <dbReference type="ARBA" id="ARBA00038334"/>
    </source>
</evidence>
<dbReference type="PANTHER" id="PTHR43329">
    <property type="entry name" value="EPOXIDE HYDROLASE"/>
    <property type="match status" value="1"/>
</dbReference>